<dbReference type="EMBL" id="CP019343">
    <property type="protein sequence ID" value="ARN74778.1"/>
    <property type="molecule type" value="Genomic_DNA"/>
</dbReference>
<name>A0A1X9N9M5_9GAMM</name>
<accession>A0A1X9N9M5</accession>
<evidence type="ECO:0000313" key="2">
    <source>
        <dbReference type="Proteomes" id="UP000193450"/>
    </source>
</evidence>
<gene>
    <name evidence="1" type="ORF">BST96_12000</name>
</gene>
<dbReference type="OrthoDB" id="6076461at2"/>
<sequence>MTTEQANNDLIWDMDEFQHRQLATEFVKRFENKLCVYSGSVEQLYSNYNIFFPEDEGRKMVILPDPYAYHDTFQSVPEDAIQMTGLTIVPGELIGKQGLHLTIPFKSDGKKKYRVVPLQAGLRAINKRRPADKPFLPILMKGDLREIENKVPALHLHSIRLDKLGSRSALERSGIQQVISQKLPAIQ</sequence>
<organism evidence="1 2">
    <name type="scientific">Oceanicoccus sagamiensis</name>
    <dbReference type="NCBI Taxonomy" id="716816"/>
    <lineage>
        <taxon>Bacteria</taxon>
        <taxon>Pseudomonadati</taxon>
        <taxon>Pseudomonadota</taxon>
        <taxon>Gammaproteobacteria</taxon>
        <taxon>Cellvibrionales</taxon>
        <taxon>Spongiibacteraceae</taxon>
        <taxon>Oceanicoccus</taxon>
    </lineage>
</organism>
<dbReference type="RefSeq" id="WP_085758939.1">
    <property type="nucleotide sequence ID" value="NZ_CP019343.1"/>
</dbReference>
<evidence type="ECO:0000313" key="1">
    <source>
        <dbReference type="EMBL" id="ARN74778.1"/>
    </source>
</evidence>
<dbReference type="Proteomes" id="UP000193450">
    <property type="component" value="Chromosome"/>
</dbReference>
<keyword evidence="2" id="KW-1185">Reference proteome</keyword>
<reference evidence="1 2" key="1">
    <citation type="submission" date="2016-11" db="EMBL/GenBank/DDBJ databases">
        <title>Trade-off between light-utilization and light-protection in marine flavobacteria.</title>
        <authorList>
            <person name="Kumagai Y."/>
        </authorList>
    </citation>
    <scope>NUCLEOTIDE SEQUENCE [LARGE SCALE GENOMIC DNA]</scope>
    <source>
        <strain evidence="1 2">NBRC 107125</strain>
    </source>
</reference>
<dbReference type="AlphaFoldDB" id="A0A1X9N9M5"/>
<protein>
    <submittedName>
        <fullName evidence="1">Uncharacterized protein</fullName>
    </submittedName>
</protein>
<proteinExistence type="predicted"/>
<dbReference type="KEGG" id="osg:BST96_12000"/>